<reference evidence="3 4" key="1">
    <citation type="journal article" date="2014" name="BMC Genomics">
        <title>The complete genome sequences of poxviruses isolated from a penguin and a pigeon in South Africa and comparison to other sequenced avipoxviruses.</title>
        <authorList>
            <person name="Offerman K."/>
            <person name="Carulei O."/>
            <person name="van der Walt A.P."/>
            <person name="Douglass N."/>
            <person name="Williamson A.L."/>
        </authorList>
    </citation>
    <scope>NUCLEOTIDE SEQUENCE [LARGE SCALE GENOMIC DNA]</scope>
    <source>
        <strain evidence="3">FeP2</strain>
    </source>
</reference>
<dbReference type="EMBL" id="KJ801920">
    <property type="protein sequence ID" value="AID46617.1"/>
    <property type="molecule type" value="Genomic_DNA"/>
</dbReference>
<name>A0A068EKT3_9POXV</name>
<evidence type="ECO:0000313" key="3">
    <source>
        <dbReference type="EMBL" id="AID46617.1"/>
    </source>
</evidence>
<dbReference type="GeneID" id="19737834"/>
<gene>
    <name evidence="3" type="ORF">fep_109</name>
</gene>
<dbReference type="InterPro" id="IPR007490">
    <property type="entry name" value="Poxvirus_B22"/>
</dbReference>
<sequence length="1780" mass="201296">MYKYMIIIYTFINIRNINTKTCMKHLPMYHAGQQSVENKQSTDTKAEALHKYLLLAEEKEKSLFMAKFDWEKIRKEVKDAYKSKCTKKANGGTHYKYNYSYRYVLRVMVQVSKGTNVGEDKKKTLMSLIQRLTTTDSIEEYITTRGLEYSFKIPNIDYVKYENHKCNNVTISTVSIGNFSVTDSRSAAEDIIINFKGVSVQHPYMDSDKFPDCITKIIESCKTSNSFISIVKKTLTGNCEDTSMSLMAEVVTPPDSYLSIIGNFSIPKDDINTRLFYECMLENNSDCTNYISLAADTTMQATKILSSYMHKKGSRYKRDLNDIPIDSEDLECMYEIYEPYNEGNEYSVCVSGKESETLHSRKKRASVSSINTDTDDESKMMATYLGVDGHVIPERASHIQTGIYGGIEDDGIIGDGQIISRLSLEARRVFSPYMPSVPLDTDPGSIRDILRTSTSNLPSPSKNPVIAGVYSVVNNKVASVLSALSDDNRHKTVIEGYLTEGAGITKQAKALHGDVKTSHSSKKIVSGGIFGAMKERIRDFRDRGGEVLLTKYNQKHSSLMFNVDTSTSIVKPRHSVTSSMQRFRNRIDSLNLETIRESDFDSLRRTKSVNNINECGRFGNTAACALLGRVPDISENSKNNNGKHTAINILVDKLRNSKTQSRIPKIPVSSSILNKAGIKHTISHVTFLDEAKMDNHQRSRQYDRQVSSHSRVSWLSNGDMDDDLDSSSLYTTRLRHSGRVRGNRLLSESGYQGDISRSDIGGSIYQASIKNIDVQSKRVYREKMVETAKKFDKTAALASATQMMVQGMISTRIRNENFKNVDFNEAEAVFEAVSASFSSIGNAMLSAGIIASPTVAFAGMGLSFISGLLDLGKHLYHLISGKPKPEDPLVKKFNQYNELVSDSTKMGVRTCLMPGSDLVIYLAYRNDSSFKPSLEKLDLHFIDVPESIVYYLNTSNIVMDYSLTIACPIGYLRSPDLDVNAFVTLKDVTEEVRFYQVTRLGAMLSKSPIVRFTCGREVTLTLRPFEISLSNMQLLKMATPGEREESKSMPSNVCDIFPLKNFYLLVKGCPFDNSKVSIAYTTCSVLLRMSIWEEENKRWLLENPFDNKNRYKQLFTFTKFNFNDTIIKPNEVSGHAKFCANRQSNHCHWFDVMVLDDISSCENRVRKIYVEIYLFSGSRGFTSFVLTCPSGSTPVAVGNKDGIIELPFSDLFTVKMFASVKKTNIGVFCVNDYDTRYRSDMIILKFVEPNFPKDTIPLDTYDGQNRLFNDLVHNHMPWRSRTCSNIVGSKSCISFHGRIDIWNPNYVIETEIGSEVMITEKYDPDLATLSSLSRASDYFPYKLQFKYSLSGLGKVYDNDDRFWADAKKRFRTFSSMLIVLVPCNMRQNIIKYHSQRISVLQYQQALTNKYGDGKKYMFTTLSGSKCTAELDLTTKLLSLQCEEFSLPRSTLPQYEGICSITISSKDHCGATSDSAKSKGYSSSHANTLRRCDKYKYPSISVFIPDNYCGHGSLYGTYYPPQYEACKAYMHIYYRDTWIEKEILDEPPYAFNFKYNTSRNEYIDSNISGKLRDLYRAYKELYEYTDGTLPKSINRLAGALTDKGRDIANVNIDSNVLEVAYLADMEKMAQLEVRIKELSKEVLVSTLSDNDLYEIIMKEQYGMCCLLDFKLNTSTKVYPNCNYTCGTIDDFIYEEDTGNITETTVLINGTHMDYGMFAISEASVVTCLDDNIIPVSIGSARSEVEKNILLYSIELGLGSLMEELDYNISSIMLSNNITYIE</sequence>
<accession>A0A068EKT3</accession>
<evidence type="ECO:0000259" key="2">
    <source>
        <dbReference type="Pfam" id="PF13169"/>
    </source>
</evidence>
<feature type="domain" description="Poxvirus B22R protein N-terminal" evidence="2">
    <location>
        <begin position="20"/>
        <end position="110"/>
    </location>
</feature>
<dbReference type="Proteomes" id="UP000101521">
    <property type="component" value="Segment"/>
</dbReference>
<dbReference type="Pfam" id="PF04395">
    <property type="entry name" value="Poxvirus_B22R"/>
    <property type="match status" value="1"/>
</dbReference>
<organism evidence="3 4">
    <name type="scientific">Pigeonpox virus</name>
    <dbReference type="NCBI Taxonomy" id="10264"/>
    <lineage>
        <taxon>Viruses</taxon>
        <taxon>Varidnaviria</taxon>
        <taxon>Bamfordvirae</taxon>
        <taxon>Nucleocytoviricota</taxon>
        <taxon>Pokkesviricetes</taxon>
        <taxon>Chitovirales</taxon>
        <taxon>Poxviridae</taxon>
        <taxon>Chordopoxvirinae</taxon>
        <taxon>Avipoxvirus</taxon>
        <taxon>Avipoxvirus pigeonpox</taxon>
    </lineage>
</organism>
<dbReference type="RefSeq" id="YP_009046341.1">
    <property type="nucleotide sequence ID" value="NC_024447.1"/>
</dbReference>
<protein>
    <submittedName>
        <fullName evidence="3">B22R family protein</fullName>
    </submittedName>
</protein>
<keyword evidence="4" id="KW-1185">Reference proteome</keyword>
<evidence type="ECO:0000313" key="4">
    <source>
        <dbReference type="Proteomes" id="UP000101521"/>
    </source>
</evidence>
<dbReference type="Pfam" id="PF13168">
    <property type="entry name" value="Poxvirus_B22R_C"/>
    <property type="match status" value="1"/>
</dbReference>
<evidence type="ECO:0000259" key="1">
    <source>
        <dbReference type="Pfam" id="PF13168"/>
    </source>
</evidence>
<dbReference type="KEGG" id="vg:19737834"/>
<dbReference type="Pfam" id="PF13169">
    <property type="entry name" value="Poxvirus_B22R_N"/>
    <property type="match status" value="1"/>
</dbReference>
<dbReference type="InterPro" id="IPR025133">
    <property type="entry name" value="Poxvirus_B22R_N_dom"/>
</dbReference>
<feature type="domain" description="Poxvirus B22R protein C-terminal" evidence="1">
    <location>
        <begin position="828"/>
        <end position="1021"/>
    </location>
</feature>
<dbReference type="InterPro" id="IPR025128">
    <property type="entry name" value="Poxvirus_B22R_C_dom"/>
</dbReference>
<proteinExistence type="predicted"/>